<proteinExistence type="predicted"/>
<protein>
    <submittedName>
        <fullName evidence="1">Uncharacterized protein</fullName>
    </submittedName>
</protein>
<dbReference type="Proteomes" id="UP000646827">
    <property type="component" value="Unassembled WGS sequence"/>
</dbReference>
<dbReference type="EMBL" id="JAEPRB010000152">
    <property type="protein sequence ID" value="KAG2220110.1"/>
    <property type="molecule type" value="Genomic_DNA"/>
</dbReference>
<name>A0A8H7S0S0_9FUNG</name>
<reference evidence="1 2" key="1">
    <citation type="submission" date="2020-12" db="EMBL/GenBank/DDBJ databases">
        <title>Metabolic potential, ecology and presence of endohyphal bacteria is reflected in genomic diversity of Mucoromycotina.</title>
        <authorList>
            <person name="Muszewska A."/>
            <person name="Okrasinska A."/>
            <person name="Steczkiewicz K."/>
            <person name="Drgas O."/>
            <person name="Orlowska M."/>
            <person name="Perlinska-Lenart U."/>
            <person name="Aleksandrzak-Piekarczyk T."/>
            <person name="Szatraj K."/>
            <person name="Zielenkiewicz U."/>
            <person name="Pilsyk S."/>
            <person name="Malc E."/>
            <person name="Mieczkowski P."/>
            <person name="Kruszewska J.S."/>
            <person name="Biernat P."/>
            <person name="Pawlowska J."/>
        </authorList>
    </citation>
    <scope>NUCLEOTIDE SEQUENCE [LARGE SCALE GENOMIC DNA]</scope>
    <source>
        <strain evidence="1 2">CBS 142.35</strain>
    </source>
</reference>
<evidence type="ECO:0000313" key="2">
    <source>
        <dbReference type="Proteomes" id="UP000646827"/>
    </source>
</evidence>
<accession>A0A8H7S0S0</accession>
<gene>
    <name evidence="1" type="ORF">INT45_005871</name>
</gene>
<keyword evidence="2" id="KW-1185">Reference proteome</keyword>
<organism evidence="1 2">
    <name type="scientific">Circinella minor</name>
    <dbReference type="NCBI Taxonomy" id="1195481"/>
    <lineage>
        <taxon>Eukaryota</taxon>
        <taxon>Fungi</taxon>
        <taxon>Fungi incertae sedis</taxon>
        <taxon>Mucoromycota</taxon>
        <taxon>Mucoromycotina</taxon>
        <taxon>Mucoromycetes</taxon>
        <taxon>Mucorales</taxon>
        <taxon>Lichtheimiaceae</taxon>
        <taxon>Circinella</taxon>
    </lineage>
</organism>
<dbReference type="OrthoDB" id="10423516at2759"/>
<sequence length="203" mass="24254">MGDSFSEKYRLAIVHYKRFVQERRPERLGKDQPPLFPMSQDDLLRYYDHKFEICTYRATRNYISLLIHHPQHGPEWKRDVYDSYPVEEKKHLMREAERKGERYIISTTVSKNQLLSTTPSLSRSTQQTPKVNTSGYRLLGQEQLNISGYRLLGQEELKRDEIVSFSNKRQRFQEQKKEKRLISNEMNTIKLNVNQLAKFVRID</sequence>
<dbReference type="AlphaFoldDB" id="A0A8H7S0S0"/>
<evidence type="ECO:0000313" key="1">
    <source>
        <dbReference type="EMBL" id="KAG2220110.1"/>
    </source>
</evidence>
<comment type="caution">
    <text evidence="1">The sequence shown here is derived from an EMBL/GenBank/DDBJ whole genome shotgun (WGS) entry which is preliminary data.</text>
</comment>